<protein>
    <submittedName>
        <fullName evidence="1">Uncharacterized protein</fullName>
    </submittedName>
</protein>
<proteinExistence type="predicted"/>
<evidence type="ECO:0000313" key="1">
    <source>
        <dbReference type="EMBL" id="TGE20037.1"/>
    </source>
</evidence>
<reference evidence="1 2" key="1">
    <citation type="submission" date="2019-04" db="EMBL/GenBank/DDBJ databases">
        <authorList>
            <person name="Feng G."/>
            <person name="Zhang J."/>
            <person name="Zhu H."/>
        </authorList>
    </citation>
    <scope>NUCLEOTIDE SEQUENCE [LARGE SCALE GENOMIC DNA]</scope>
    <source>
        <strain evidence="1 2">JCM 17223</strain>
    </source>
</reference>
<dbReference type="RefSeq" id="WP_135495702.1">
    <property type="nucleotide sequence ID" value="NZ_SRLD01000001.1"/>
</dbReference>
<dbReference type="AlphaFoldDB" id="A0A4Z0PQN9"/>
<name>A0A4Z0PQN9_9BACT</name>
<dbReference type="Proteomes" id="UP000297739">
    <property type="component" value="Unassembled WGS sequence"/>
</dbReference>
<gene>
    <name evidence="1" type="ORF">E5J99_00270</name>
</gene>
<evidence type="ECO:0000313" key="2">
    <source>
        <dbReference type="Proteomes" id="UP000297739"/>
    </source>
</evidence>
<keyword evidence="2" id="KW-1185">Reference proteome</keyword>
<dbReference type="PROSITE" id="PS51257">
    <property type="entry name" value="PROKAR_LIPOPROTEIN"/>
    <property type="match status" value="1"/>
</dbReference>
<accession>A0A4Z0PQN9</accession>
<sequence length="152" mass="16640">MRIHFLLLIVLTLLASCHSGSHPRTLRLKLLADTQQRANDRLLRQAEGIVRAIEGEAVKNRNQARDLEVLAQARVILARTHAVSARIRAMRTALLDQSNAATEPDNLADPQSVRDVLLAAAGPASADSLYGHLRCFIAYTQPLAADFSDPLD</sequence>
<dbReference type="EMBL" id="SRLD01000001">
    <property type="protein sequence ID" value="TGE20037.1"/>
    <property type="molecule type" value="Genomic_DNA"/>
</dbReference>
<organism evidence="1 2">
    <name type="scientific">Hymenobacter elongatus</name>
    <dbReference type="NCBI Taxonomy" id="877208"/>
    <lineage>
        <taxon>Bacteria</taxon>
        <taxon>Pseudomonadati</taxon>
        <taxon>Bacteroidota</taxon>
        <taxon>Cytophagia</taxon>
        <taxon>Cytophagales</taxon>
        <taxon>Hymenobacteraceae</taxon>
        <taxon>Hymenobacter</taxon>
    </lineage>
</organism>
<comment type="caution">
    <text evidence="1">The sequence shown here is derived from an EMBL/GenBank/DDBJ whole genome shotgun (WGS) entry which is preliminary data.</text>
</comment>